<dbReference type="FunFam" id="1.10.8.60:FF:000014">
    <property type="entry name" value="DNA-binding transcriptional regulator NtrC"/>
    <property type="match status" value="1"/>
</dbReference>
<keyword evidence="1" id="KW-0547">Nucleotide-binding</keyword>
<dbReference type="InterPro" id="IPR002197">
    <property type="entry name" value="HTH_Fis"/>
</dbReference>
<dbReference type="SUPFAM" id="SSF46689">
    <property type="entry name" value="Homeodomain-like"/>
    <property type="match status" value="1"/>
</dbReference>
<dbReference type="Gene3D" id="1.10.8.60">
    <property type="match status" value="1"/>
</dbReference>
<dbReference type="PANTHER" id="PTHR32071:SF113">
    <property type="entry name" value="ALGINATE BIOSYNTHESIS TRANSCRIPTIONAL REGULATORY PROTEIN ALGB"/>
    <property type="match status" value="1"/>
</dbReference>
<dbReference type="PROSITE" id="PS50045">
    <property type="entry name" value="SIGMA54_INTERACT_4"/>
    <property type="match status" value="1"/>
</dbReference>
<proteinExistence type="predicted"/>
<evidence type="ECO:0000256" key="2">
    <source>
        <dbReference type="ARBA" id="ARBA00022840"/>
    </source>
</evidence>
<dbReference type="InterPro" id="IPR027417">
    <property type="entry name" value="P-loop_NTPase"/>
</dbReference>
<evidence type="ECO:0000256" key="1">
    <source>
        <dbReference type="ARBA" id="ARBA00022741"/>
    </source>
</evidence>
<accession>A0A3B1C518</accession>
<dbReference type="GO" id="GO:0005524">
    <property type="term" value="F:ATP binding"/>
    <property type="evidence" value="ECO:0007669"/>
    <property type="project" value="UniProtKB-KW"/>
</dbReference>
<keyword evidence="5" id="KW-0010">Activator</keyword>
<dbReference type="GO" id="GO:0043565">
    <property type="term" value="F:sequence-specific DNA binding"/>
    <property type="evidence" value="ECO:0007669"/>
    <property type="project" value="InterPro"/>
</dbReference>
<dbReference type="InterPro" id="IPR002078">
    <property type="entry name" value="Sigma_54_int"/>
</dbReference>
<dbReference type="Pfam" id="PF00158">
    <property type="entry name" value="Sigma54_activat"/>
    <property type="match status" value="1"/>
</dbReference>
<dbReference type="SUPFAM" id="SSF52540">
    <property type="entry name" value="P-loop containing nucleoside triphosphate hydrolases"/>
    <property type="match status" value="1"/>
</dbReference>
<keyword evidence="4" id="KW-0238">DNA-binding</keyword>
<keyword evidence="2" id="KW-0067">ATP-binding</keyword>
<reference evidence="8" key="1">
    <citation type="submission" date="2018-06" db="EMBL/GenBank/DDBJ databases">
        <authorList>
            <person name="Zhirakovskaya E."/>
        </authorList>
    </citation>
    <scope>NUCLEOTIDE SEQUENCE</scope>
</reference>
<gene>
    <name evidence="8" type="ORF">MNBD_NITROSPINAE03-1894</name>
</gene>
<dbReference type="Pfam" id="PF25601">
    <property type="entry name" value="AAA_lid_14"/>
    <property type="match status" value="1"/>
</dbReference>
<dbReference type="GO" id="GO:0006355">
    <property type="term" value="P:regulation of DNA-templated transcription"/>
    <property type="evidence" value="ECO:0007669"/>
    <property type="project" value="InterPro"/>
</dbReference>
<keyword evidence="6" id="KW-0804">Transcription</keyword>
<dbReference type="PANTHER" id="PTHR32071">
    <property type="entry name" value="TRANSCRIPTIONAL REGULATORY PROTEIN"/>
    <property type="match status" value="1"/>
</dbReference>
<organism evidence="8">
    <name type="scientific">hydrothermal vent metagenome</name>
    <dbReference type="NCBI Taxonomy" id="652676"/>
    <lineage>
        <taxon>unclassified sequences</taxon>
        <taxon>metagenomes</taxon>
        <taxon>ecological metagenomes</taxon>
    </lineage>
</organism>
<dbReference type="AlphaFoldDB" id="A0A3B1C518"/>
<evidence type="ECO:0000256" key="6">
    <source>
        <dbReference type="ARBA" id="ARBA00023163"/>
    </source>
</evidence>
<keyword evidence="3" id="KW-0805">Transcription regulation</keyword>
<feature type="non-terminal residue" evidence="8">
    <location>
        <position position="1"/>
    </location>
</feature>
<sequence length="218" mass="24914">PQSVQVKLLRVLQEREFKRVGGVKDIKVDVRIIAATNQCLEDLIKDGEFREDLFYRLNILPIHIPPLRERKEDIPLLVSRFIDKYSNEVKRKNISISNEAMSLLESYHWKGNVRELENIIERAVVLTTGSLIEPENFPDEVRFFSEQAGQEPVDLPDEGVDLEEVVSCVEKDLLTKALSKTGGKKKEAARLVNLSFRSFRYKLAKYGIGAAGKRNSDE</sequence>
<dbReference type="Gene3D" id="3.40.50.300">
    <property type="entry name" value="P-loop containing nucleotide triphosphate hydrolases"/>
    <property type="match status" value="1"/>
</dbReference>
<feature type="domain" description="Sigma-54 factor interaction" evidence="7">
    <location>
        <begin position="1"/>
        <end position="125"/>
    </location>
</feature>
<evidence type="ECO:0000313" key="8">
    <source>
        <dbReference type="EMBL" id="VAX21731.1"/>
    </source>
</evidence>
<dbReference type="Gene3D" id="1.10.10.60">
    <property type="entry name" value="Homeodomain-like"/>
    <property type="match status" value="1"/>
</dbReference>
<dbReference type="InterPro" id="IPR009057">
    <property type="entry name" value="Homeodomain-like_sf"/>
</dbReference>
<evidence type="ECO:0000259" key="7">
    <source>
        <dbReference type="PROSITE" id="PS50045"/>
    </source>
</evidence>
<dbReference type="PRINTS" id="PR01590">
    <property type="entry name" value="HTHFIS"/>
</dbReference>
<evidence type="ECO:0000256" key="5">
    <source>
        <dbReference type="ARBA" id="ARBA00023159"/>
    </source>
</evidence>
<protein>
    <submittedName>
        <fullName evidence="8">Response regulator of zinc sigma-54-dependent two-component system</fullName>
    </submittedName>
</protein>
<dbReference type="Pfam" id="PF02954">
    <property type="entry name" value="HTH_8"/>
    <property type="match status" value="1"/>
</dbReference>
<name>A0A3B1C518_9ZZZZ</name>
<evidence type="ECO:0000256" key="3">
    <source>
        <dbReference type="ARBA" id="ARBA00023015"/>
    </source>
</evidence>
<dbReference type="InterPro" id="IPR058031">
    <property type="entry name" value="AAA_lid_NorR"/>
</dbReference>
<evidence type="ECO:0000256" key="4">
    <source>
        <dbReference type="ARBA" id="ARBA00023125"/>
    </source>
</evidence>
<dbReference type="EMBL" id="UOGB01000215">
    <property type="protein sequence ID" value="VAX21731.1"/>
    <property type="molecule type" value="Genomic_DNA"/>
</dbReference>